<keyword evidence="4 9" id="KW-0997">Cell inner membrane</keyword>
<keyword evidence="7 9" id="KW-0472">Membrane</keyword>
<gene>
    <name evidence="11" type="ORF">MUB46_16210</name>
</gene>
<feature type="domain" description="Tripartite ATP-independent periplasmic transporters DctQ component" evidence="10">
    <location>
        <begin position="33"/>
        <end position="164"/>
    </location>
</feature>
<dbReference type="GO" id="GO:0005886">
    <property type="term" value="C:plasma membrane"/>
    <property type="evidence" value="ECO:0007669"/>
    <property type="project" value="UniProtKB-SubCell"/>
</dbReference>
<proteinExistence type="inferred from homology"/>
<accession>A0AAW5QZB8</accession>
<name>A0AAW5QZB8_9HYPH</name>
<dbReference type="Pfam" id="PF04290">
    <property type="entry name" value="DctQ"/>
    <property type="match status" value="1"/>
</dbReference>
<organism evidence="11 12">
    <name type="scientific">Microbaculum marinisediminis</name>
    <dbReference type="NCBI Taxonomy" id="2931392"/>
    <lineage>
        <taxon>Bacteria</taxon>
        <taxon>Pseudomonadati</taxon>
        <taxon>Pseudomonadota</taxon>
        <taxon>Alphaproteobacteria</taxon>
        <taxon>Hyphomicrobiales</taxon>
        <taxon>Tepidamorphaceae</taxon>
        <taxon>Microbaculum</taxon>
    </lineage>
</organism>
<evidence type="ECO:0000256" key="1">
    <source>
        <dbReference type="ARBA" id="ARBA00004429"/>
    </source>
</evidence>
<reference evidence="11 12" key="1">
    <citation type="submission" date="2022-04" db="EMBL/GenBank/DDBJ databases">
        <authorList>
            <person name="Ye Y.-Q."/>
            <person name="Du Z.-J."/>
        </authorList>
    </citation>
    <scope>NUCLEOTIDE SEQUENCE [LARGE SCALE GENOMIC DNA]</scope>
    <source>
        <strain evidence="11 12">A6E488</strain>
    </source>
</reference>
<dbReference type="PANTHER" id="PTHR35011:SF10">
    <property type="entry name" value="TRAP TRANSPORTER SMALL PERMEASE PROTEIN"/>
    <property type="match status" value="1"/>
</dbReference>
<evidence type="ECO:0000256" key="3">
    <source>
        <dbReference type="ARBA" id="ARBA00022475"/>
    </source>
</evidence>
<dbReference type="AlphaFoldDB" id="A0AAW5QZB8"/>
<evidence type="ECO:0000256" key="9">
    <source>
        <dbReference type="RuleBase" id="RU369079"/>
    </source>
</evidence>
<dbReference type="GO" id="GO:0022857">
    <property type="term" value="F:transmembrane transporter activity"/>
    <property type="evidence" value="ECO:0007669"/>
    <property type="project" value="UniProtKB-UniRule"/>
</dbReference>
<comment type="similarity">
    <text evidence="8 9">Belongs to the TRAP transporter small permease family.</text>
</comment>
<keyword evidence="6 9" id="KW-1133">Transmembrane helix</keyword>
<protein>
    <recommendedName>
        <fullName evidence="9">TRAP transporter small permease protein</fullName>
    </recommendedName>
</protein>
<dbReference type="PANTHER" id="PTHR35011">
    <property type="entry name" value="2,3-DIKETO-L-GULONATE TRAP TRANSPORTER SMALL PERMEASE PROTEIN YIAM"/>
    <property type="match status" value="1"/>
</dbReference>
<feature type="transmembrane region" description="Helical" evidence="9">
    <location>
        <begin position="20"/>
        <end position="42"/>
    </location>
</feature>
<feature type="transmembrane region" description="Helical" evidence="9">
    <location>
        <begin position="140"/>
        <end position="160"/>
    </location>
</feature>
<dbReference type="EMBL" id="JALIDZ010000007">
    <property type="protein sequence ID" value="MCT8973406.1"/>
    <property type="molecule type" value="Genomic_DNA"/>
</dbReference>
<feature type="transmembrane region" description="Helical" evidence="9">
    <location>
        <begin position="96"/>
        <end position="117"/>
    </location>
</feature>
<dbReference type="GO" id="GO:0015740">
    <property type="term" value="P:C4-dicarboxylate transport"/>
    <property type="evidence" value="ECO:0007669"/>
    <property type="project" value="TreeGrafter"/>
</dbReference>
<evidence type="ECO:0000256" key="8">
    <source>
        <dbReference type="ARBA" id="ARBA00038436"/>
    </source>
</evidence>
<evidence type="ECO:0000256" key="2">
    <source>
        <dbReference type="ARBA" id="ARBA00022448"/>
    </source>
</evidence>
<keyword evidence="2 9" id="KW-0813">Transport</keyword>
<keyword evidence="5 9" id="KW-0812">Transmembrane</keyword>
<evidence type="ECO:0000256" key="4">
    <source>
        <dbReference type="ARBA" id="ARBA00022519"/>
    </source>
</evidence>
<keyword evidence="12" id="KW-1185">Reference proteome</keyword>
<feature type="transmembrane region" description="Helical" evidence="9">
    <location>
        <begin position="54"/>
        <end position="75"/>
    </location>
</feature>
<dbReference type="Proteomes" id="UP001320898">
    <property type="component" value="Unassembled WGS sequence"/>
</dbReference>
<evidence type="ECO:0000313" key="12">
    <source>
        <dbReference type="Proteomes" id="UP001320898"/>
    </source>
</evidence>
<evidence type="ECO:0000256" key="5">
    <source>
        <dbReference type="ARBA" id="ARBA00022692"/>
    </source>
</evidence>
<comment type="subunit">
    <text evidence="9">The complex comprises the extracytoplasmic solute receptor protein and the two transmembrane proteins.</text>
</comment>
<evidence type="ECO:0000256" key="6">
    <source>
        <dbReference type="ARBA" id="ARBA00022989"/>
    </source>
</evidence>
<comment type="function">
    <text evidence="9">Part of the tripartite ATP-independent periplasmic (TRAP) transport system.</text>
</comment>
<sequence>MARTHDITAGRSRALRFAELTLGVLVAVLLMAMMMVTTIDVFGRYLLSRPLPGAFEITEIMLGMIIFIALPLVCLHEENIAVSLVTERFSSRGREIHAVIVSIICSGVLVLVAWRLMMHAAQLASYGDVTIFLRVPKGPIGYTMAGFTTLAALAQLVVAAEHWRRLRAAPSRLL</sequence>
<evidence type="ECO:0000313" key="11">
    <source>
        <dbReference type="EMBL" id="MCT8973406.1"/>
    </source>
</evidence>
<comment type="caution">
    <text evidence="11">The sequence shown here is derived from an EMBL/GenBank/DDBJ whole genome shotgun (WGS) entry which is preliminary data.</text>
</comment>
<evidence type="ECO:0000256" key="7">
    <source>
        <dbReference type="ARBA" id="ARBA00023136"/>
    </source>
</evidence>
<evidence type="ECO:0000259" key="10">
    <source>
        <dbReference type="Pfam" id="PF04290"/>
    </source>
</evidence>
<keyword evidence="3" id="KW-1003">Cell membrane</keyword>
<dbReference type="RefSeq" id="WP_261616976.1">
    <property type="nucleotide sequence ID" value="NZ_JALIDZ010000007.1"/>
</dbReference>
<dbReference type="InterPro" id="IPR007387">
    <property type="entry name" value="TRAP_DctQ"/>
</dbReference>
<comment type="subcellular location">
    <subcellularLocation>
        <location evidence="1 9">Cell inner membrane</location>
        <topology evidence="1 9">Multi-pass membrane protein</topology>
    </subcellularLocation>
</comment>
<dbReference type="InterPro" id="IPR055348">
    <property type="entry name" value="DctQ"/>
</dbReference>